<keyword evidence="1" id="KW-0812">Transmembrane</keyword>
<evidence type="ECO:0000313" key="3">
    <source>
        <dbReference type="Proteomes" id="UP000553888"/>
    </source>
</evidence>
<evidence type="ECO:0008006" key="4">
    <source>
        <dbReference type="Google" id="ProtNLM"/>
    </source>
</evidence>
<proteinExistence type="predicted"/>
<dbReference type="AlphaFoldDB" id="A0A852YQV3"/>
<feature type="transmembrane region" description="Helical" evidence="1">
    <location>
        <begin position="127"/>
        <end position="145"/>
    </location>
</feature>
<feature type="transmembrane region" description="Helical" evidence="1">
    <location>
        <begin position="199"/>
        <end position="220"/>
    </location>
</feature>
<name>A0A852YQV3_9MICO</name>
<dbReference type="RefSeq" id="WP_179567907.1">
    <property type="nucleotide sequence ID" value="NZ_JACBZY010000001.1"/>
</dbReference>
<feature type="transmembrane region" description="Helical" evidence="1">
    <location>
        <begin position="20"/>
        <end position="38"/>
    </location>
</feature>
<feature type="transmembrane region" description="Helical" evidence="1">
    <location>
        <begin position="276"/>
        <end position="300"/>
    </location>
</feature>
<comment type="caution">
    <text evidence="2">The sequence shown here is derived from an EMBL/GenBank/DDBJ whole genome shotgun (WGS) entry which is preliminary data.</text>
</comment>
<sequence length="436" mass="45900">MTSTAEASASTLRRLVAHPLPLWIAFVVVHLVVGAIALGGEKTGYPLGDVEWVYTLWTREGLGGAGWVGIDKPFVYPLLALVPMLIARIAGEHNYAAGWLSLIMLLNAGAFAMLLGTARDRVRAVAGWWWLAFLLALGPIALGRIDSVTVPLSLAGLLLLAAHPRVAIVVLTLAAWMKVWPAALVGAILVAAPHRLRTIGYAVGTSVVIILIALILGSGANVLSFVTEQGDRGLQVEAPVSSFWMWDAAAHRPGGSSLYYDNDLLTYQLRGPGVEVASAVMTPLLVVVVLVVLAVAVLALRRGATTAAVLPPLALAVVMALICFQKVGSPQFVSWIAVPVAFGLVARAAGGPSFRVPAVAALAIAGLTQGFYPYLYGWFLSLDPALLLVFTLRNALDVVLLVWAVVTLLRAHRATASPGESRVSALGEAPTFGSAR</sequence>
<evidence type="ECO:0000313" key="2">
    <source>
        <dbReference type="EMBL" id="NYG99615.1"/>
    </source>
</evidence>
<keyword evidence="3" id="KW-1185">Reference proteome</keyword>
<accession>A0A852YQV3</accession>
<keyword evidence="1" id="KW-1133">Transmembrane helix</keyword>
<dbReference type="Proteomes" id="UP000553888">
    <property type="component" value="Unassembled WGS sequence"/>
</dbReference>
<reference evidence="2 3" key="1">
    <citation type="submission" date="2020-07" db="EMBL/GenBank/DDBJ databases">
        <title>Sequencing the genomes of 1000 actinobacteria strains.</title>
        <authorList>
            <person name="Klenk H.-P."/>
        </authorList>
    </citation>
    <scope>NUCLEOTIDE SEQUENCE [LARGE SCALE GENOMIC DNA]</scope>
    <source>
        <strain evidence="2 3">DSM 23141</strain>
    </source>
</reference>
<feature type="transmembrane region" description="Helical" evidence="1">
    <location>
        <begin position="333"/>
        <end position="349"/>
    </location>
</feature>
<evidence type="ECO:0000256" key="1">
    <source>
        <dbReference type="SAM" id="Phobius"/>
    </source>
</evidence>
<feature type="transmembrane region" description="Helical" evidence="1">
    <location>
        <begin position="165"/>
        <end position="192"/>
    </location>
</feature>
<feature type="transmembrane region" description="Helical" evidence="1">
    <location>
        <begin position="307"/>
        <end position="327"/>
    </location>
</feature>
<gene>
    <name evidence="2" type="ORF">BJ979_002241</name>
</gene>
<dbReference type="EMBL" id="JACBZY010000001">
    <property type="protein sequence ID" value="NYG99615.1"/>
    <property type="molecule type" value="Genomic_DNA"/>
</dbReference>
<feature type="transmembrane region" description="Helical" evidence="1">
    <location>
        <begin position="385"/>
        <end position="409"/>
    </location>
</feature>
<protein>
    <recommendedName>
        <fullName evidence="4">DUF2029 domain-containing protein</fullName>
    </recommendedName>
</protein>
<organism evidence="2 3">
    <name type="scientific">Schumannella luteola</name>
    <dbReference type="NCBI Taxonomy" id="472059"/>
    <lineage>
        <taxon>Bacteria</taxon>
        <taxon>Bacillati</taxon>
        <taxon>Actinomycetota</taxon>
        <taxon>Actinomycetes</taxon>
        <taxon>Micrococcales</taxon>
        <taxon>Microbacteriaceae</taxon>
        <taxon>Schumannella</taxon>
    </lineage>
</organism>
<feature type="transmembrane region" description="Helical" evidence="1">
    <location>
        <begin position="96"/>
        <end position="115"/>
    </location>
</feature>
<keyword evidence="1" id="KW-0472">Membrane</keyword>
<feature type="transmembrane region" description="Helical" evidence="1">
    <location>
        <begin position="356"/>
        <end position="379"/>
    </location>
</feature>